<name>A0ABW2K696_9BACI</name>
<accession>A0ABW2K696</accession>
<keyword evidence="1" id="KW-0812">Transmembrane</keyword>
<protein>
    <recommendedName>
        <fullName evidence="4">PH domain-containing protein</fullName>
    </recommendedName>
</protein>
<keyword evidence="1" id="KW-1133">Transmembrane helix</keyword>
<evidence type="ECO:0000256" key="1">
    <source>
        <dbReference type="SAM" id="Phobius"/>
    </source>
</evidence>
<dbReference type="EMBL" id="JBHTBY010000011">
    <property type="protein sequence ID" value="MFC7321644.1"/>
    <property type="molecule type" value="Genomic_DNA"/>
</dbReference>
<dbReference type="Proteomes" id="UP001596494">
    <property type="component" value="Unassembled WGS sequence"/>
</dbReference>
<keyword evidence="1" id="KW-0472">Membrane</keyword>
<reference evidence="3" key="1">
    <citation type="journal article" date="2019" name="Int. J. Syst. Evol. Microbiol.">
        <title>The Global Catalogue of Microorganisms (GCM) 10K type strain sequencing project: providing services to taxonomists for standard genome sequencing and annotation.</title>
        <authorList>
            <consortium name="The Broad Institute Genomics Platform"/>
            <consortium name="The Broad Institute Genome Sequencing Center for Infectious Disease"/>
            <person name="Wu L."/>
            <person name="Ma J."/>
        </authorList>
    </citation>
    <scope>NUCLEOTIDE SEQUENCE [LARGE SCALE GENOMIC DNA]</scope>
    <source>
        <strain evidence="3">CCUG 73951</strain>
    </source>
</reference>
<evidence type="ECO:0008006" key="4">
    <source>
        <dbReference type="Google" id="ProtNLM"/>
    </source>
</evidence>
<organism evidence="2 3">
    <name type="scientific">Halobacillus campisalis</name>
    <dbReference type="NCBI Taxonomy" id="435909"/>
    <lineage>
        <taxon>Bacteria</taxon>
        <taxon>Bacillati</taxon>
        <taxon>Bacillota</taxon>
        <taxon>Bacilli</taxon>
        <taxon>Bacillales</taxon>
        <taxon>Bacillaceae</taxon>
        <taxon>Halobacillus</taxon>
    </lineage>
</organism>
<evidence type="ECO:0000313" key="3">
    <source>
        <dbReference type="Proteomes" id="UP001596494"/>
    </source>
</evidence>
<keyword evidence="3" id="KW-1185">Reference proteome</keyword>
<gene>
    <name evidence="2" type="ORF">ACFQMN_12230</name>
</gene>
<feature type="transmembrane region" description="Helical" evidence="1">
    <location>
        <begin position="12"/>
        <end position="29"/>
    </location>
</feature>
<proteinExistence type="predicted"/>
<feature type="transmembrane region" description="Helical" evidence="1">
    <location>
        <begin position="35"/>
        <end position="53"/>
    </location>
</feature>
<evidence type="ECO:0000313" key="2">
    <source>
        <dbReference type="EMBL" id="MFC7321644.1"/>
    </source>
</evidence>
<sequence length="144" mass="16915">MEYKIKPKELSFFSIFFVVMLWNVLADYLGSSILLFLIVLLFGTGLTSLRFSFEIHENHLVYRTFLLNKSIIKKEIYPPQINQLKFTRVGWAKKAAIIKTDKALNVRLAVLTPKTAYDHLMEFAENHDIKVLKTKDYLTLERMR</sequence>
<dbReference type="RefSeq" id="WP_289216639.1">
    <property type="nucleotide sequence ID" value="NZ_JAPVRC010000007.1"/>
</dbReference>
<comment type="caution">
    <text evidence="2">The sequence shown here is derived from an EMBL/GenBank/DDBJ whole genome shotgun (WGS) entry which is preliminary data.</text>
</comment>